<reference evidence="2 4" key="1">
    <citation type="submission" date="2014-07" db="EMBL/GenBank/DDBJ databases">
        <title>Porphyromonadaceae bacterium OUH 308042 = ATCC BAA-2681 = DSM 28342 draft genome.</title>
        <authorList>
            <person name="Sydenham T.V."/>
            <person name="Hasman H."/>
            <person name="Justensen U.S."/>
        </authorList>
    </citation>
    <scope>NUCLEOTIDE SEQUENCE [LARGE SCALE GENOMIC DNA]</scope>
    <source>
        <strain evidence="2 4">OUH 308042</strain>
    </source>
</reference>
<dbReference type="Proteomes" id="UP000031937">
    <property type="component" value="Unassembled WGS sequence"/>
</dbReference>
<comment type="caution">
    <text evidence="2">The sequence shown here is derived from an EMBL/GenBank/DDBJ whole genome shotgun (WGS) entry which is preliminary data.</text>
</comment>
<evidence type="ECO:0000313" key="1">
    <source>
        <dbReference type="EMBL" id="KIO43693.1"/>
    </source>
</evidence>
<gene>
    <name evidence="2" type="ORF">BA92_05245</name>
    <name evidence="1" type="ORF">IE90_11295</name>
</gene>
<name>A0A0C3NIA7_9PORP</name>
<accession>A0A0C3NIA7</accession>
<protein>
    <submittedName>
        <fullName evidence="2">Uncharacterized protein</fullName>
    </submittedName>
</protein>
<dbReference type="AlphaFoldDB" id="A0A0C3NIA7"/>
<evidence type="ECO:0000313" key="4">
    <source>
        <dbReference type="Proteomes" id="UP000031980"/>
    </source>
</evidence>
<proteinExistence type="predicted"/>
<evidence type="ECO:0000313" key="3">
    <source>
        <dbReference type="Proteomes" id="UP000031937"/>
    </source>
</evidence>
<dbReference type="Proteomes" id="UP000031980">
    <property type="component" value="Unassembled WGS sequence"/>
</dbReference>
<keyword evidence="4" id="KW-1185">Reference proteome</keyword>
<organism evidence="2 4">
    <name type="scientific">Sanguibacteroides justesenii</name>
    <dbReference type="NCBI Taxonomy" id="1547597"/>
    <lineage>
        <taxon>Bacteria</taxon>
        <taxon>Pseudomonadati</taxon>
        <taxon>Bacteroidota</taxon>
        <taxon>Bacteroidia</taxon>
        <taxon>Bacteroidales</taxon>
        <taxon>Porphyromonadaceae</taxon>
        <taxon>Sanguibacteroides</taxon>
    </lineage>
</organism>
<evidence type="ECO:0000313" key="2">
    <source>
        <dbReference type="EMBL" id="KIO45857.1"/>
    </source>
</evidence>
<dbReference type="EMBL" id="JPIU01000037">
    <property type="protein sequence ID" value="KIO45857.1"/>
    <property type="molecule type" value="Genomic_DNA"/>
</dbReference>
<sequence>MGKFVFLYLIIILSFSVTDIFSDSFEGSKNKMDELFDLEQLSSLDSESISIHPYSEQHGITSKAGLKSSTNRRIGWYKTSQFKSINRETIIQSKVFSFLERLSFKRENYIHVLASRHINGFYIYSLKKLIV</sequence>
<reference evidence="1 3" key="2">
    <citation type="submission" date="2014-07" db="EMBL/GenBank/DDBJ databases">
        <title>Porphyromonadaceae bacterium OUH 334697 = ATCC BAA-2682 = DSM 28341 draft genome.</title>
        <authorList>
            <person name="Sydenham T.V."/>
            <person name="Hasman H."/>
            <person name="Justesen U.S."/>
        </authorList>
    </citation>
    <scope>NUCLEOTIDE SEQUENCE [LARGE SCALE GENOMIC DNA]</scope>
    <source>
        <strain evidence="1 3">OUH 334697</strain>
    </source>
</reference>
<dbReference type="EMBL" id="JPIT01000031">
    <property type="protein sequence ID" value="KIO43693.1"/>
    <property type="molecule type" value="Genomic_DNA"/>
</dbReference>
<dbReference type="RefSeq" id="WP_041503881.1">
    <property type="nucleotide sequence ID" value="NZ_JPIT01000031.1"/>
</dbReference>
<dbReference type="OrthoDB" id="1098660at2"/>